<comment type="similarity">
    <text evidence="1">Belongs to the peptidase A31 family.</text>
</comment>
<dbReference type="Proteomes" id="UP000251942">
    <property type="component" value="Unassembled WGS sequence"/>
</dbReference>
<dbReference type="GO" id="GO:0016485">
    <property type="term" value="P:protein processing"/>
    <property type="evidence" value="ECO:0007669"/>
    <property type="project" value="TreeGrafter"/>
</dbReference>
<evidence type="ECO:0000256" key="2">
    <source>
        <dbReference type="ARBA" id="ARBA00022670"/>
    </source>
</evidence>
<dbReference type="GO" id="GO:0004190">
    <property type="term" value="F:aspartic-type endopeptidase activity"/>
    <property type="evidence" value="ECO:0007669"/>
    <property type="project" value="UniProtKB-KW"/>
</dbReference>
<accession>A0A0W0TVM3</accession>
<keyword evidence="3" id="KW-0064">Aspartyl protease</keyword>
<dbReference type="GO" id="GO:0008047">
    <property type="term" value="F:enzyme activator activity"/>
    <property type="evidence" value="ECO:0007669"/>
    <property type="project" value="InterPro"/>
</dbReference>
<dbReference type="PANTHER" id="PTHR30302:SF1">
    <property type="entry name" value="HYDROGENASE 2 MATURATION PROTEASE"/>
    <property type="match status" value="1"/>
</dbReference>
<dbReference type="PATRIC" id="fig|453.4.peg.1451"/>
<dbReference type="Proteomes" id="UP000054698">
    <property type="component" value="Unassembled WGS sequence"/>
</dbReference>
<evidence type="ECO:0000256" key="3">
    <source>
        <dbReference type="ARBA" id="ARBA00022750"/>
    </source>
</evidence>
<evidence type="ECO:0000313" key="6">
    <source>
        <dbReference type="EMBL" id="SPX60499.1"/>
    </source>
</evidence>
<evidence type="ECO:0000256" key="1">
    <source>
        <dbReference type="ARBA" id="ARBA00006814"/>
    </source>
</evidence>
<sequence length="158" mass="17853">MIELLILGIGSPFGDDRLGWEVVQGLQQKKTLQVYSAEQLQFMSCDRPGLNLLDLMQQAKTVFLIDAVRTGAKVGSLLYLENEEIKTINSIQTTHEFGLANTIEMGKTLHLLPKNLVLYGIEVNELKFQFEVTEPIRAAIHALIIRIERDISIYLRPS</sequence>
<dbReference type="OrthoDB" id="9808862at2"/>
<keyword evidence="7" id="KW-1185">Reference proteome</keyword>
<dbReference type="EMBL" id="UASS01000010">
    <property type="protein sequence ID" value="SPX60499.1"/>
    <property type="molecule type" value="Genomic_DNA"/>
</dbReference>
<dbReference type="InterPro" id="IPR000671">
    <property type="entry name" value="Peptidase_A31"/>
</dbReference>
<gene>
    <name evidence="5" type="primary">vhtD</name>
    <name evidence="5" type="ORF">Lfee_1338</name>
    <name evidence="6" type="ORF">NCTC12022_01230</name>
</gene>
<name>A0A0W0TVM3_9GAMM</name>
<dbReference type="Gene3D" id="3.40.50.1450">
    <property type="entry name" value="HybD-like"/>
    <property type="match status" value="1"/>
</dbReference>
<dbReference type="PANTHER" id="PTHR30302">
    <property type="entry name" value="HYDROGENASE 1 MATURATION PROTEASE"/>
    <property type="match status" value="1"/>
</dbReference>
<evidence type="ECO:0000313" key="8">
    <source>
        <dbReference type="Proteomes" id="UP000251942"/>
    </source>
</evidence>
<dbReference type="RefSeq" id="WP_058445151.1">
    <property type="nucleotide sequence ID" value="NZ_CAAAHT010000022.1"/>
</dbReference>
<dbReference type="EC" id="3.4.23.-" evidence="6"/>
<dbReference type="Pfam" id="PF01750">
    <property type="entry name" value="HycI"/>
    <property type="match status" value="1"/>
</dbReference>
<keyword evidence="4 6" id="KW-0378">Hydrolase</keyword>
<dbReference type="EMBL" id="LNYB01000049">
    <property type="protein sequence ID" value="KTC99777.1"/>
    <property type="molecule type" value="Genomic_DNA"/>
</dbReference>
<dbReference type="AlphaFoldDB" id="A0A0W0TVM3"/>
<proteinExistence type="inferred from homology"/>
<dbReference type="SUPFAM" id="SSF53163">
    <property type="entry name" value="HybD-like"/>
    <property type="match status" value="1"/>
</dbReference>
<dbReference type="CDD" id="cd00518">
    <property type="entry name" value="H2MP"/>
    <property type="match status" value="1"/>
</dbReference>
<protein>
    <submittedName>
        <fullName evidence="5">Hydrogenase expression/formation protein</fullName>
        <ecNumber evidence="6">3.4.23.-</ecNumber>
    </submittedName>
</protein>
<evidence type="ECO:0000256" key="4">
    <source>
        <dbReference type="ARBA" id="ARBA00022801"/>
    </source>
</evidence>
<evidence type="ECO:0000313" key="5">
    <source>
        <dbReference type="EMBL" id="KTC99777.1"/>
    </source>
</evidence>
<organism evidence="5 7">
    <name type="scientific">Legionella feeleii</name>
    <dbReference type="NCBI Taxonomy" id="453"/>
    <lineage>
        <taxon>Bacteria</taxon>
        <taxon>Pseudomonadati</taxon>
        <taxon>Pseudomonadota</taxon>
        <taxon>Gammaproteobacteria</taxon>
        <taxon>Legionellales</taxon>
        <taxon>Legionellaceae</taxon>
        <taxon>Legionella</taxon>
    </lineage>
</organism>
<keyword evidence="2" id="KW-0645">Protease</keyword>
<evidence type="ECO:0000313" key="7">
    <source>
        <dbReference type="Proteomes" id="UP000054698"/>
    </source>
</evidence>
<dbReference type="InterPro" id="IPR023430">
    <property type="entry name" value="Pept_HybD-like_dom_sf"/>
</dbReference>
<reference evidence="6 8" key="2">
    <citation type="submission" date="2018-06" db="EMBL/GenBank/DDBJ databases">
        <authorList>
            <consortium name="Pathogen Informatics"/>
            <person name="Doyle S."/>
        </authorList>
    </citation>
    <scope>NUCLEOTIDE SEQUENCE [LARGE SCALE GENOMIC DNA]</scope>
    <source>
        <strain evidence="6 8">NCTC12022</strain>
    </source>
</reference>
<reference evidence="5 7" key="1">
    <citation type="submission" date="2015-11" db="EMBL/GenBank/DDBJ databases">
        <title>Genomic analysis of 38 Legionella species identifies large and diverse effector repertoires.</title>
        <authorList>
            <person name="Burstein D."/>
            <person name="Amaro F."/>
            <person name="Zusman T."/>
            <person name="Lifshitz Z."/>
            <person name="Cohen O."/>
            <person name="Gilbert J.A."/>
            <person name="Pupko T."/>
            <person name="Shuman H.A."/>
            <person name="Segal G."/>
        </authorList>
    </citation>
    <scope>NUCLEOTIDE SEQUENCE [LARGE SCALE GENOMIC DNA]</scope>
    <source>
        <strain evidence="5 7">WO-44C</strain>
    </source>
</reference>
<dbReference type="NCBIfam" id="TIGR00072">
    <property type="entry name" value="hydrog_prot"/>
    <property type="match status" value="1"/>
</dbReference>
<dbReference type="STRING" id="453.Lfee_1338"/>